<evidence type="ECO:0000313" key="2">
    <source>
        <dbReference type="EMBL" id="KAF6137523.1"/>
    </source>
</evidence>
<comment type="caution">
    <text evidence="2">The sequence shown here is derived from an EMBL/GenBank/DDBJ whole genome shotgun (WGS) entry which is preliminary data.</text>
</comment>
<dbReference type="PANTHER" id="PTHR36032">
    <property type="entry name" value="PHOSPHOPANTOTHENATE--CYSTEINE LIGASE 2"/>
    <property type="match status" value="1"/>
</dbReference>
<dbReference type="Proteomes" id="UP000541444">
    <property type="component" value="Unassembled WGS sequence"/>
</dbReference>
<proteinExistence type="predicted"/>
<feature type="region of interest" description="Disordered" evidence="1">
    <location>
        <begin position="18"/>
        <end position="46"/>
    </location>
</feature>
<name>A0A7J7L4K8_9MAGN</name>
<evidence type="ECO:0000256" key="1">
    <source>
        <dbReference type="SAM" id="MobiDB-lite"/>
    </source>
</evidence>
<dbReference type="OrthoDB" id="1869053at2759"/>
<evidence type="ECO:0000313" key="3">
    <source>
        <dbReference type="Proteomes" id="UP000541444"/>
    </source>
</evidence>
<protein>
    <submittedName>
        <fullName evidence="2">Uncharacterized protein</fullName>
    </submittedName>
</protein>
<reference evidence="2 3" key="1">
    <citation type="journal article" date="2020" name="IScience">
        <title>Genome Sequencing of the Endangered Kingdonia uniflora (Circaeasteraceae, Ranunculales) Reveals Potential Mechanisms of Evolutionary Specialization.</title>
        <authorList>
            <person name="Sun Y."/>
            <person name="Deng T."/>
            <person name="Zhang A."/>
            <person name="Moore M.J."/>
            <person name="Landis J.B."/>
            <person name="Lin N."/>
            <person name="Zhang H."/>
            <person name="Zhang X."/>
            <person name="Huang J."/>
            <person name="Zhang X."/>
            <person name="Sun H."/>
            <person name="Wang H."/>
        </authorList>
    </citation>
    <scope>NUCLEOTIDE SEQUENCE [LARGE SCALE GENOMIC DNA]</scope>
    <source>
        <strain evidence="2">TB1705</strain>
        <tissue evidence="2">Leaf</tissue>
    </source>
</reference>
<accession>A0A7J7L4K8</accession>
<dbReference type="EMBL" id="JACGCM010002647">
    <property type="protein sequence ID" value="KAF6137523.1"/>
    <property type="molecule type" value="Genomic_DNA"/>
</dbReference>
<dbReference type="AlphaFoldDB" id="A0A7J7L4K8"/>
<sequence length="157" mass="17827">MIENVPEPTITNTVRRYAPLSQRNRPLNRRKSGDRPERTNNSYVNDGEKIQALFSRNVPTIDHGETGSSNYVNENQYPRLIPLEECSSSEAVQLMKERWDAVMHASSDPSIESSERPVVYSGALASAWGHPRATHHQMDFLTELRRQIRNPNVSVGL</sequence>
<keyword evidence="3" id="KW-1185">Reference proteome</keyword>
<organism evidence="2 3">
    <name type="scientific">Kingdonia uniflora</name>
    <dbReference type="NCBI Taxonomy" id="39325"/>
    <lineage>
        <taxon>Eukaryota</taxon>
        <taxon>Viridiplantae</taxon>
        <taxon>Streptophyta</taxon>
        <taxon>Embryophyta</taxon>
        <taxon>Tracheophyta</taxon>
        <taxon>Spermatophyta</taxon>
        <taxon>Magnoliopsida</taxon>
        <taxon>Ranunculales</taxon>
        <taxon>Circaeasteraceae</taxon>
        <taxon>Kingdonia</taxon>
    </lineage>
</organism>
<gene>
    <name evidence="2" type="ORF">GIB67_031802</name>
</gene>
<dbReference type="PANTHER" id="PTHR36032:SF1">
    <property type="entry name" value="PHOSPHOPANTOTHENATE--CYSTEINE LIGASE 2"/>
    <property type="match status" value="1"/>
</dbReference>